<reference evidence="1" key="1">
    <citation type="journal article" date="2021" name="Proc. Natl. Acad. Sci. U.S.A.">
        <title>A Catalog of Tens of Thousands of Viruses from Human Metagenomes Reveals Hidden Associations with Chronic Diseases.</title>
        <authorList>
            <person name="Tisza M.J."/>
            <person name="Buck C.B."/>
        </authorList>
    </citation>
    <scope>NUCLEOTIDE SEQUENCE</scope>
    <source>
        <strain evidence="1">Ctshb19</strain>
    </source>
</reference>
<sequence length="100" mass="11075">MHINPFVVASSLVQKMASYNVEYNITSGSLLGDLPKGSPTCVQLEVMTKKGRVVIRIFSTCQVEVEHLENKSSKELWTVMEIFLKTIIGPPSAGLITHKE</sequence>
<proteinExistence type="predicted"/>
<dbReference type="EMBL" id="BK016086">
    <property type="protein sequence ID" value="DAF93445.1"/>
    <property type="molecule type" value="Genomic_DNA"/>
</dbReference>
<accession>A0A8S5UG30</accession>
<organism evidence="1">
    <name type="scientific">Myoviridae sp. ctshb19</name>
    <dbReference type="NCBI Taxonomy" id="2825194"/>
    <lineage>
        <taxon>Viruses</taxon>
        <taxon>Duplodnaviria</taxon>
        <taxon>Heunggongvirae</taxon>
        <taxon>Uroviricota</taxon>
        <taxon>Caudoviricetes</taxon>
    </lineage>
</organism>
<name>A0A8S5UG30_9CAUD</name>
<protein>
    <submittedName>
        <fullName evidence="1">Uncharacterized protein</fullName>
    </submittedName>
</protein>
<evidence type="ECO:0000313" key="1">
    <source>
        <dbReference type="EMBL" id="DAF93445.1"/>
    </source>
</evidence>